<evidence type="ECO:0000313" key="5">
    <source>
        <dbReference type="Proteomes" id="UP001597453"/>
    </source>
</evidence>
<dbReference type="Pfam" id="PF01458">
    <property type="entry name" value="SUFBD_core"/>
    <property type="match status" value="1"/>
</dbReference>
<comment type="similarity">
    <text evidence="1">Belongs to the iron-sulfur cluster assembly SufBD family.</text>
</comment>
<dbReference type="InterPro" id="IPR011542">
    <property type="entry name" value="SUF_FeS_clus_asmbl_SufD"/>
</dbReference>
<dbReference type="EMBL" id="JBHUNF010000001">
    <property type="protein sequence ID" value="MFD2673909.1"/>
    <property type="molecule type" value="Genomic_DNA"/>
</dbReference>
<keyword evidence="5" id="KW-1185">Reference proteome</keyword>
<dbReference type="PANTHER" id="PTHR43575:SF1">
    <property type="entry name" value="PROTEIN ABCI7, CHLOROPLASTIC"/>
    <property type="match status" value="1"/>
</dbReference>
<comment type="caution">
    <text evidence="4">The sequence shown here is derived from an EMBL/GenBank/DDBJ whole genome shotgun (WGS) entry which is preliminary data.</text>
</comment>
<evidence type="ECO:0000256" key="1">
    <source>
        <dbReference type="ARBA" id="ARBA00043967"/>
    </source>
</evidence>
<feature type="region of interest" description="Disordered" evidence="2">
    <location>
        <begin position="1"/>
        <end position="34"/>
    </location>
</feature>
<accession>A0ABW5RGG4</accession>
<evidence type="ECO:0000313" key="4">
    <source>
        <dbReference type="EMBL" id="MFD2673909.1"/>
    </source>
</evidence>
<dbReference type="RefSeq" id="WP_066055032.1">
    <property type="nucleotide sequence ID" value="NZ_JBHUNF010000001.1"/>
</dbReference>
<name>A0ABW5RGG4_9MICO</name>
<dbReference type="InterPro" id="IPR000825">
    <property type="entry name" value="SUF_FeS_clus_asmbl_SufBD_core"/>
</dbReference>
<organism evidence="4 5">
    <name type="scientific">Gulosibacter bifidus</name>
    <dbReference type="NCBI Taxonomy" id="272239"/>
    <lineage>
        <taxon>Bacteria</taxon>
        <taxon>Bacillati</taxon>
        <taxon>Actinomycetota</taxon>
        <taxon>Actinomycetes</taxon>
        <taxon>Micrococcales</taxon>
        <taxon>Microbacteriaceae</taxon>
        <taxon>Gulosibacter</taxon>
    </lineage>
</organism>
<evidence type="ECO:0000256" key="2">
    <source>
        <dbReference type="SAM" id="MobiDB-lite"/>
    </source>
</evidence>
<dbReference type="InterPro" id="IPR037284">
    <property type="entry name" value="SUF_FeS_clus_asmbl_SufBD_sf"/>
</dbReference>
<sequence>MTVTETPRLPENAGKFVPVQTRSERPKSFTPEDFAAPKGREVDWKYSPVAKFAELFVNEPGAGKLKIDVSAPESVSLGTLAEGAAPRGTGLVPEDLPSAIASRQTAEAAYIAVPADTELDAPITITVSGEDAAAREFAHIVLHAQANAKATIVLDHTGSVLLSENVEIVVDEGASLDVIVIHDWNDDAVHTGSHQAVLAKDAYLKHTIVTFGGEVVRVNPSLHLNGTGSEGIAKGLYFSDAGQHFEHQVYIDHVGERTVSDVNYKGALQGAGARSVWIGDVLIRQSAVGTESYEQNRNLVLSNGARADSVPNLEIETGDIAGAGHASATGRFEEDQLFYLMARGIDEPTARRLVVHGFLNEIVQSISVPELQERMRESLERELENSIEALMAQGAVR</sequence>
<proteinExistence type="inferred from homology"/>
<gene>
    <name evidence="4" type="primary">sufD</name>
    <name evidence="4" type="ORF">ACFSUQ_01115</name>
</gene>
<evidence type="ECO:0000259" key="3">
    <source>
        <dbReference type="Pfam" id="PF01458"/>
    </source>
</evidence>
<dbReference type="InterPro" id="IPR055346">
    <property type="entry name" value="Fe-S_cluster_assembly_SufBD"/>
</dbReference>
<protein>
    <submittedName>
        <fullName evidence="4">Fe-S cluster assembly protein SufD</fullName>
    </submittedName>
</protein>
<dbReference type="NCBIfam" id="TIGR01981">
    <property type="entry name" value="sufD"/>
    <property type="match status" value="1"/>
</dbReference>
<dbReference type="PANTHER" id="PTHR43575">
    <property type="entry name" value="PROTEIN ABCI7, CHLOROPLASTIC"/>
    <property type="match status" value="1"/>
</dbReference>
<dbReference type="SUPFAM" id="SSF101960">
    <property type="entry name" value="Stabilizer of iron transporter SufD"/>
    <property type="match status" value="1"/>
</dbReference>
<reference evidence="5" key="1">
    <citation type="journal article" date="2019" name="Int. J. Syst. Evol. Microbiol.">
        <title>The Global Catalogue of Microorganisms (GCM) 10K type strain sequencing project: providing services to taxonomists for standard genome sequencing and annotation.</title>
        <authorList>
            <consortium name="The Broad Institute Genomics Platform"/>
            <consortium name="The Broad Institute Genome Sequencing Center for Infectious Disease"/>
            <person name="Wu L."/>
            <person name="Ma J."/>
        </authorList>
    </citation>
    <scope>NUCLEOTIDE SEQUENCE [LARGE SCALE GENOMIC DNA]</scope>
    <source>
        <strain evidence="5">TISTR 1511</strain>
    </source>
</reference>
<feature type="domain" description="SUF system FeS cluster assembly SufBD core" evidence="3">
    <location>
        <begin position="134"/>
        <end position="358"/>
    </location>
</feature>
<dbReference type="Proteomes" id="UP001597453">
    <property type="component" value="Unassembled WGS sequence"/>
</dbReference>